<evidence type="ECO:0000256" key="1">
    <source>
        <dbReference type="SAM" id="SignalP"/>
    </source>
</evidence>
<proteinExistence type="predicted"/>
<keyword evidence="3" id="KW-1185">Reference proteome</keyword>
<dbReference type="Proteomes" id="UP000503222">
    <property type="component" value="Chromosome"/>
</dbReference>
<dbReference type="AlphaFoldDB" id="A0A6G7YSN7"/>
<feature type="chain" id="PRO_5026001182" evidence="1">
    <location>
        <begin position="24"/>
        <end position="244"/>
    </location>
</feature>
<evidence type="ECO:0000313" key="2">
    <source>
        <dbReference type="EMBL" id="QIK79749.1"/>
    </source>
</evidence>
<gene>
    <name evidence="2" type="ORF">G7077_13385</name>
</gene>
<dbReference type="KEGG" id="spii:G7077_13385"/>
<organism evidence="2 3">
    <name type="scientific">Sphingomonas piscis</name>
    <dbReference type="NCBI Taxonomy" id="2714943"/>
    <lineage>
        <taxon>Bacteria</taxon>
        <taxon>Pseudomonadati</taxon>
        <taxon>Pseudomonadota</taxon>
        <taxon>Alphaproteobacteria</taxon>
        <taxon>Sphingomonadales</taxon>
        <taxon>Sphingomonadaceae</taxon>
        <taxon>Sphingomonas</taxon>
    </lineage>
</organism>
<accession>A0A6G7YSN7</accession>
<evidence type="ECO:0000313" key="3">
    <source>
        <dbReference type="Proteomes" id="UP000503222"/>
    </source>
</evidence>
<sequence length="244" mass="26004">MLKVAFAAPAVLSAVLMSQVAVAQGSPARANQEVFDVSNKESDYFENTFRNATPQGGDTYANVLRFATCAARLNPAGVAAILNYDAGSSQELGAIRDLTKRYGSCAITRRTIQPVMLRGAVAEILWKQAGADPNPSKRSSVGIEEVEDFIQASPRGEQKFKAANLALSWVSRCQVMALPTEAAAVLSTTPNSLEERAAAQALYAKSTTCGVVKGLEKTPPTLVRAGLADAFYQDRRKATMASAR</sequence>
<protein>
    <submittedName>
        <fullName evidence="2">Uncharacterized protein</fullName>
    </submittedName>
</protein>
<name>A0A6G7YSN7_9SPHN</name>
<feature type="signal peptide" evidence="1">
    <location>
        <begin position="1"/>
        <end position="23"/>
    </location>
</feature>
<keyword evidence="1" id="KW-0732">Signal</keyword>
<dbReference type="EMBL" id="CP049869">
    <property type="protein sequence ID" value="QIK79749.1"/>
    <property type="molecule type" value="Genomic_DNA"/>
</dbReference>
<dbReference type="RefSeq" id="WP_166412134.1">
    <property type="nucleotide sequence ID" value="NZ_CP049869.1"/>
</dbReference>
<reference evidence="2 3" key="1">
    <citation type="submission" date="2020-03" db="EMBL/GenBank/DDBJ databases">
        <title>Sphingomonas sp. nov., isolated from fish.</title>
        <authorList>
            <person name="Hyun D.-W."/>
            <person name="Bae J.-W."/>
        </authorList>
    </citation>
    <scope>NUCLEOTIDE SEQUENCE [LARGE SCALE GENOMIC DNA]</scope>
    <source>
        <strain evidence="2 3">HDW15B</strain>
    </source>
</reference>